<keyword evidence="3" id="KW-1185">Reference proteome</keyword>
<comment type="caution">
    <text evidence="2">The sequence shown here is derived from an EMBL/GenBank/DDBJ whole genome shotgun (WGS) entry which is preliminary data.</text>
</comment>
<dbReference type="EMBL" id="JAAQHG020000024">
    <property type="protein sequence ID" value="KAL1584746.1"/>
    <property type="molecule type" value="Genomic_DNA"/>
</dbReference>
<protein>
    <submittedName>
        <fullName evidence="2">Uncharacterized protein</fullName>
    </submittedName>
</protein>
<dbReference type="Proteomes" id="UP000803884">
    <property type="component" value="Unassembled WGS sequence"/>
</dbReference>
<gene>
    <name evidence="2" type="ORF">WHR41_06912</name>
</gene>
<comment type="similarity">
    <text evidence="1">Belongs to the LOR family.</text>
</comment>
<dbReference type="InterPro" id="IPR007612">
    <property type="entry name" value="LOR"/>
</dbReference>
<sequence length="229" mass="24773">MFPELTPIKQPIGIRPELIVDQQTTLRVQQHGKGLSSGRFTILRPDADTDSVAKQFSSAEGSANADTVSPCPVLLYVDGKYGSLESKRSFCDASGLPLFDLYHKFVGVTWYVELPGGASGTPIMRLAPRASSLKDKLEVTVQNAAAGGEEVTLHVEGQDIWKQRTYVYLGDKVVMTAKRTDKWSVYVPGKKLEWAVDVVAGMDVAVASVIVVVLAANMYDSSMQSSSSA</sequence>
<dbReference type="AlphaFoldDB" id="A0AB34KKV1"/>
<reference evidence="2 3" key="1">
    <citation type="journal article" date="2020" name="Microbiol. Resour. Announc.">
        <title>Draft Genome Sequence of a Cladosporium Species Isolated from the Mesophotic Ascidian Didemnum maculosum.</title>
        <authorList>
            <person name="Gioti A."/>
            <person name="Siaperas R."/>
            <person name="Nikolaivits E."/>
            <person name="Le Goff G."/>
            <person name="Ouazzani J."/>
            <person name="Kotoulas G."/>
            <person name="Topakas E."/>
        </authorList>
    </citation>
    <scope>NUCLEOTIDE SEQUENCE [LARGE SCALE GENOMIC DNA]</scope>
    <source>
        <strain evidence="2 3">TM138-S3</strain>
    </source>
</reference>
<dbReference type="SUPFAM" id="SSF54518">
    <property type="entry name" value="Tubby C-terminal domain-like"/>
    <property type="match status" value="1"/>
</dbReference>
<dbReference type="InterPro" id="IPR025659">
    <property type="entry name" value="Tubby-like_C"/>
</dbReference>
<evidence type="ECO:0000313" key="2">
    <source>
        <dbReference type="EMBL" id="KAL1584746.1"/>
    </source>
</evidence>
<accession>A0AB34KKV1</accession>
<organism evidence="2 3">
    <name type="scientific">Cladosporium halotolerans</name>
    <dbReference type="NCBI Taxonomy" id="1052096"/>
    <lineage>
        <taxon>Eukaryota</taxon>
        <taxon>Fungi</taxon>
        <taxon>Dikarya</taxon>
        <taxon>Ascomycota</taxon>
        <taxon>Pezizomycotina</taxon>
        <taxon>Dothideomycetes</taxon>
        <taxon>Dothideomycetidae</taxon>
        <taxon>Cladosporiales</taxon>
        <taxon>Cladosporiaceae</taxon>
        <taxon>Cladosporium</taxon>
    </lineage>
</organism>
<dbReference type="Gene3D" id="2.40.160.200">
    <property type="entry name" value="LURP1-related"/>
    <property type="match status" value="1"/>
</dbReference>
<evidence type="ECO:0000313" key="3">
    <source>
        <dbReference type="Proteomes" id="UP000803884"/>
    </source>
</evidence>
<dbReference type="InterPro" id="IPR038595">
    <property type="entry name" value="LOR_sf"/>
</dbReference>
<dbReference type="RefSeq" id="XP_069227852.1">
    <property type="nucleotide sequence ID" value="XM_069375517.1"/>
</dbReference>
<dbReference type="GeneID" id="96008355"/>
<name>A0AB34KKV1_9PEZI</name>
<proteinExistence type="inferred from homology"/>
<dbReference type="Pfam" id="PF04525">
    <property type="entry name" value="LOR"/>
    <property type="match status" value="1"/>
</dbReference>
<evidence type="ECO:0000256" key="1">
    <source>
        <dbReference type="ARBA" id="ARBA00005437"/>
    </source>
</evidence>